<keyword evidence="1" id="KW-0732">Signal</keyword>
<feature type="chain" id="PRO_5043609084" evidence="1">
    <location>
        <begin position="19"/>
        <end position="108"/>
    </location>
</feature>
<feature type="signal peptide" evidence="1">
    <location>
        <begin position="1"/>
        <end position="18"/>
    </location>
</feature>
<comment type="caution">
    <text evidence="2">The sequence shown here is derived from an EMBL/GenBank/DDBJ whole genome shotgun (WGS) entry which is preliminary data.</text>
</comment>
<name>A0AAV9XNI8_9PEZI</name>
<evidence type="ECO:0000256" key="1">
    <source>
        <dbReference type="SAM" id="SignalP"/>
    </source>
</evidence>
<dbReference type="AlphaFoldDB" id="A0AAV9XNI8"/>
<evidence type="ECO:0000313" key="3">
    <source>
        <dbReference type="Proteomes" id="UP001365542"/>
    </source>
</evidence>
<sequence>MKTTIAITLFAALAAATSVPINPVKCKGGKAAKCPINEFCIGENPRTGAAGVCVPTAYKEYCGGFTSIKCSFKFDKCIEDPRIVCPPNVADCGGSVCIPDIYAKEIGK</sequence>
<reference evidence="2 3" key="1">
    <citation type="submission" date="2019-10" db="EMBL/GenBank/DDBJ databases">
        <authorList>
            <person name="Palmer J.M."/>
        </authorList>
    </citation>
    <scope>NUCLEOTIDE SEQUENCE [LARGE SCALE GENOMIC DNA]</scope>
    <source>
        <strain evidence="2 3">TWF694</strain>
    </source>
</reference>
<gene>
    <name evidence="2" type="ORF">TWF694_006435</name>
</gene>
<accession>A0AAV9XNI8</accession>
<dbReference type="EMBL" id="JAVHJO010000002">
    <property type="protein sequence ID" value="KAK6542482.1"/>
    <property type="molecule type" value="Genomic_DNA"/>
</dbReference>
<dbReference type="Proteomes" id="UP001365542">
    <property type="component" value="Unassembled WGS sequence"/>
</dbReference>
<protein>
    <submittedName>
        <fullName evidence="2">Uncharacterized protein</fullName>
    </submittedName>
</protein>
<organism evidence="2 3">
    <name type="scientific">Orbilia ellipsospora</name>
    <dbReference type="NCBI Taxonomy" id="2528407"/>
    <lineage>
        <taxon>Eukaryota</taxon>
        <taxon>Fungi</taxon>
        <taxon>Dikarya</taxon>
        <taxon>Ascomycota</taxon>
        <taxon>Pezizomycotina</taxon>
        <taxon>Orbiliomycetes</taxon>
        <taxon>Orbiliales</taxon>
        <taxon>Orbiliaceae</taxon>
        <taxon>Orbilia</taxon>
    </lineage>
</organism>
<evidence type="ECO:0000313" key="2">
    <source>
        <dbReference type="EMBL" id="KAK6542482.1"/>
    </source>
</evidence>
<proteinExistence type="predicted"/>
<keyword evidence="3" id="KW-1185">Reference proteome</keyword>